<accession>A0ABY9Y3X4</accession>
<dbReference type="PANTHER" id="PTHR34606:SF15">
    <property type="entry name" value="BON DOMAIN-CONTAINING PROTEIN"/>
    <property type="match status" value="1"/>
</dbReference>
<dbReference type="Gene3D" id="3.30.1340.30">
    <property type="match status" value="3"/>
</dbReference>
<dbReference type="InterPro" id="IPR051686">
    <property type="entry name" value="Lipoprotein_DolP"/>
</dbReference>
<sequence>MRTDSKIKEDVLDELAWQPNIDETQIGVLVDNGVVTLTGTVDSYSKKVTAEKAVKSVFGVRAVAEDIEVKFGTSSQKTDTEIAKASADALKWNTSVPENKISIKVDDGWVYLTGTVMWDYQKQAAKKAVEKLAGVKFVSNNIDIKQPVEPTDIKNRITKAFERSADIDAKNVKVTVDGHTVKLSGKVHSLAEKEDARKAAYFAPGVYKVENELEIVY</sequence>
<proteinExistence type="predicted"/>
<name>A0ABY9Y3X4_9FLAO</name>
<dbReference type="EMBL" id="CP134536">
    <property type="protein sequence ID" value="WNH12635.1"/>
    <property type="molecule type" value="Genomic_DNA"/>
</dbReference>
<dbReference type="PROSITE" id="PS50914">
    <property type="entry name" value="BON"/>
    <property type="match status" value="3"/>
</dbReference>
<dbReference type="InterPro" id="IPR007055">
    <property type="entry name" value="BON_dom"/>
</dbReference>
<dbReference type="PANTHER" id="PTHR34606">
    <property type="entry name" value="BON DOMAIN-CONTAINING PROTEIN"/>
    <property type="match status" value="1"/>
</dbReference>
<evidence type="ECO:0000313" key="3">
    <source>
        <dbReference type="Proteomes" id="UP001303407"/>
    </source>
</evidence>
<feature type="domain" description="BON" evidence="1">
    <location>
        <begin position="149"/>
        <end position="217"/>
    </location>
</feature>
<dbReference type="SMART" id="SM00749">
    <property type="entry name" value="BON"/>
    <property type="match status" value="3"/>
</dbReference>
<dbReference type="RefSeq" id="WP_415862615.1">
    <property type="nucleotide sequence ID" value="NZ_CP134536.1"/>
</dbReference>
<evidence type="ECO:0000313" key="2">
    <source>
        <dbReference type="EMBL" id="WNH12635.1"/>
    </source>
</evidence>
<keyword evidence="3" id="KW-1185">Reference proteome</keyword>
<organism evidence="2 3">
    <name type="scientific">Thalassobellus suaedae</name>
    <dbReference type="NCBI Taxonomy" id="3074124"/>
    <lineage>
        <taxon>Bacteria</taxon>
        <taxon>Pseudomonadati</taxon>
        <taxon>Bacteroidota</taxon>
        <taxon>Flavobacteriia</taxon>
        <taxon>Flavobacteriales</taxon>
        <taxon>Flavobacteriaceae</taxon>
        <taxon>Thalassobellus</taxon>
    </lineage>
</organism>
<protein>
    <submittedName>
        <fullName evidence="2">BON domain-containing protein</fullName>
    </submittedName>
</protein>
<feature type="domain" description="BON" evidence="1">
    <location>
        <begin position="3"/>
        <end position="71"/>
    </location>
</feature>
<dbReference type="Pfam" id="PF04972">
    <property type="entry name" value="BON"/>
    <property type="match status" value="3"/>
</dbReference>
<reference evidence="2 3" key="1">
    <citation type="submission" date="2023-09" db="EMBL/GenBank/DDBJ databases">
        <title>Thalassobella suaedae gen. nov., sp. nov., a marine bacterium of the family Flavobacteriaceae isolated from a halophyte Suaeda japonica.</title>
        <authorList>
            <person name="Lee S.Y."/>
            <person name="Hwang C.Y."/>
        </authorList>
    </citation>
    <scope>NUCLEOTIDE SEQUENCE [LARGE SCALE GENOMIC DNA]</scope>
    <source>
        <strain evidence="2 3">HL-DH10</strain>
    </source>
</reference>
<gene>
    <name evidence="2" type="ORF">RHP49_17320</name>
</gene>
<feature type="domain" description="BON" evidence="1">
    <location>
        <begin position="78"/>
        <end position="146"/>
    </location>
</feature>
<dbReference type="InterPro" id="IPR014004">
    <property type="entry name" value="Transpt-assoc_nodulatn_dom_bac"/>
</dbReference>
<dbReference type="Proteomes" id="UP001303407">
    <property type="component" value="Chromosome"/>
</dbReference>
<evidence type="ECO:0000259" key="1">
    <source>
        <dbReference type="PROSITE" id="PS50914"/>
    </source>
</evidence>